<keyword evidence="14" id="KW-1185">Reference proteome</keyword>
<comment type="caution">
    <text evidence="13">The sequence shown here is derived from an EMBL/GenBank/DDBJ whole genome shotgun (WGS) entry which is preliminary data.</text>
</comment>
<dbReference type="SUPFAM" id="SSF51126">
    <property type="entry name" value="Pectin lyase-like"/>
    <property type="match status" value="5"/>
</dbReference>
<feature type="domain" description="Pectinesterase catalytic" evidence="12">
    <location>
        <begin position="1164"/>
        <end position="1443"/>
    </location>
</feature>
<dbReference type="FunFam" id="2.160.20.10:FF:000014">
    <property type="entry name" value="Pectinesterase"/>
    <property type="match status" value="3"/>
</dbReference>
<dbReference type="GO" id="GO:0042545">
    <property type="term" value="P:cell wall modification"/>
    <property type="evidence" value="ECO:0007669"/>
    <property type="project" value="InterPro"/>
</dbReference>
<organism evidence="13 14">
    <name type="scientific">Cryoendolithus antarcticus</name>
    <dbReference type="NCBI Taxonomy" id="1507870"/>
    <lineage>
        <taxon>Eukaryota</taxon>
        <taxon>Fungi</taxon>
        <taxon>Dikarya</taxon>
        <taxon>Ascomycota</taxon>
        <taxon>Pezizomycotina</taxon>
        <taxon>Dothideomycetes</taxon>
        <taxon>Dothideomycetidae</taxon>
        <taxon>Cladosporiales</taxon>
        <taxon>Cladosporiaceae</taxon>
        <taxon>Cryoendolithus</taxon>
    </lineage>
</organism>
<evidence type="ECO:0000259" key="12">
    <source>
        <dbReference type="Pfam" id="PF01095"/>
    </source>
</evidence>
<dbReference type="STRING" id="1507870.A0A1V8TFL8"/>
<name>A0A1V8TFL8_9PEZI</name>
<protein>
    <recommendedName>
        <fullName evidence="4">pectinesterase</fullName>
        <ecNumber evidence="4">3.1.1.11</ecNumber>
    </recommendedName>
</protein>
<feature type="region of interest" description="Disordered" evidence="10">
    <location>
        <begin position="388"/>
        <end position="457"/>
    </location>
</feature>
<dbReference type="InParanoid" id="A0A1V8TFL8"/>
<feature type="signal peptide" evidence="11">
    <location>
        <begin position="1"/>
        <end position="16"/>
    </location>
</feature>
<feature type="compositionally biased region" description="Low complexity" evidence="10">
    <location>
        <begin position="21"/>
        <end position="62"/>
    </location>
</feature>
<comment type="pathway">
    <text evidence="2">Glycan metabolism; pectin degradation; 2-dehydro-3-deoxy-D-gluconate from pectin: step 1/5.</text>
</comment>
<evidence type="ECO:0000256" key="5">
    <source>
        <dbReference type="ARBA" id="ARBA00022525"/>
    </source>
</evidence>
<feature type="region of interest" description="Disordered" evidence="10">
    <location>
        <begin position="21"/>
        <end position="63"/>
    </location>
</feature>
<comment type="subcellular location">
    <subcellularLocation>
        <location evidence="1">Secreted</location>
    </subcellularLocation>
</comment>
<dbReference type="Pfam" id="PF01095">
    <property type="entry name" value="Pectinesterase"/>
    <property type="match status" value="4"/>
</dbReference>
<dbReference type="InterPro" id="IPR012334">
    <property type="entry name" value="Pectin_lyas_fold"/>
</dbReference>
<dbReference type="GO" id="GO:0030599">
    <property type="term" value="F:pectinesterase activity"/>
    <property type="evidence" value="ECO:0007669"/>
    <property type="project" value="UniProtKB-EC"/>
</dbReference>
<evidence type="ECO:0000256" key="8">
    <source>
        <dbReference type="ARBA" id="ARBA00023085"/>
    </source>
</evidence>
<evidence type="ECO:0000256" key="10">
    <source>
        <dbReference type="SAM" id="MobiDB-lite"/>
    </source>
</evidence>
<dbReference type="InterPro" id="IPR011050">
    <property type="entry name" value="Pectin_lyase_fold/virulence"/>
</dbReference>
<feature type="chain" id="PRO_5010718840" description="pectinesterase" evidence="11">
    <location>
        <begin position="17"/>
        <end position="2276"/>
    </location>
</feature>
<dbReference type="PANTHER" id="PTHR31321">
    <property type="entry name" value="ACYL-COA THIOESTER HYDROLASE YBHC-RELATED"/>
    <property type="match status" value="1"/>
</dbReference>
<reference evidence="14" key="1">
    <citation type="submission" date="2017-03" db="EMBL/GenBank/DDBJ databases">
        <title>Genomes of endolithic fungi from Antarctica.</title>
        <authorList>
            <person name="Coleine C."/>
            <person name="Masonjones S."/>
            <person name="Stajich J.E."/>
        </authorList>
    </citation>
    <scope>NUCLEOTIDE SEQUENCE [LARGE SCALE GENOMIC DNA]</scope>
    <source>
        <strain evidence="14">CCFEE 5527</strain>
    </source>
</reference>
<comment type="catalytic activity">
    <reaction evidence="9">
        <text>[(1-&gt;4)-alpha-D-galacturonosyl methyl ester](n) + n H2O = [(1-&gt;4)-alpha-D-galacturonosyl](n) + n methanol + n H(+)</text>
        <dbReference type="Rhea" id="RHEA:22380"/>
        <dbReference type="Rhea" id="RHEA-COMP:14570"/>
        <dbReference type="Rhea" id="RHEA-COMP:14573"/>
        <dbReference type="ChEBI" id="CHEBI:15377"/>
        <dbReference type="ChEBI" id="CHEBI:15378"/>
        <dbReference type="ChEBI" id="CHEBI:17790"/>
        <dbReference type="ChEBI" id="CHEBI:140522"/>
        <dbReference type="ChEBI" id="CHEBI:140523"/>
        <dbReference type="EC" id="3.1.1.11"/>
    </reaction>
</comment>
<dbReference type="OrthoDB" id="2019149at2759"/>
<evidence type="ECO:0000256" key="3">
    <source>
        <dbReference type="ARBA" id="ARBA00008891"/>
    </source>
</evidence>
<dbReference type="Proteomes" id="UP000192596">
    <property type="component" value="Unassembled WGS sequence"/>
</dbReference>
<evidence type="ECO:0000256" key="6">
    <source>
        <dbReference type="ARBA" id="ARBA00022729"/>
    </source>
</evidence>
<proteinExistence type="inferred from homology"/>
<evidence type="ECO:0000313" key="13">
    <source>
        <dbReference type="EMBL" id="OQO10165.1"/>
    </source>
</evidence>
<sequence length="2276" mass="234702">MRFLACILGVAAVVRAQDTTATTATTSATDSSSVVATSSSSSSSGASTSTGTTATSPSSTPAPIASDVITVGPSGPFTAINAAVAAAQNSAIPTVSILAGTYSESIVIQGTQTVTLVGPTASNVAGNQVVIAAAAAAGVVSFNTQKSLGVTFRNINITNTIAVAGTKAAAVNLVGSNMGLYNVALISGGVGVYSSSLGYSILSGCYIEGPDKLFYNYVKAYVFNSLIVPTASSASIFYAQGYQQGGIWYNSSIVVDSSSVQQKPGLTNSYVYLATPNANYTEAIFRGTSLGSLIAPSGVRTTVCSYAAVYGEFANTGAGAMTSANAATRNAACDQSLTAAQLSSYSVDQLFGHGFQGYSSFDTTWIDSRVLQAIQSADAAQVGSAPTVSASSSTVSSTTSSSSSTVSTSFSTATTSSTVTTDTTGTTTSGTATSTATSLTDTTSGTSSTIPITSSSSSVSSSAASVLTVATASAQFTDIGAAVTAAQNSAIASITVLPGTYNAFVIPGTQVVTISGPAATTVADNQVVVTSSGTGTITFGTSNGKGLTLRNLNITNTATTGGVGSAINAKGMNVQILTCALVSSAQGVYQSSYGITLIANSFISGTDKLFYNYPTVYVYGSVIQPLTSGSSIFYGKGATIGGVNYNATLVVDSSTVQGSVSNVYLATPNGVASYLSVIWRGTSLGSLIAPGGIYSTGCSVVATFGEFGTTGAGAYSNNAASRGAATCDYQLSADQVSAFTIDKVFANAFAGYSSTDMSWVDPAVLASIQSSDSAQVSSASTVSTATPTSSVSSTSSSASVTCATPTPSATLAVSQNATGCQYSTVASAIAALPNDNQPYTIFLSAGVYTEQISITRNGKVTLMGETDTPSDYSQNKVKVQFSRGVLTSAGQNELTPVLNVKKTGSIPDFAVYNIDFINLYPQTPNSAALAVDVYANNFAAYGCSFVGYQDTLLANKGIQVFSHCYVEGSIDFVWGFSTAYFYRSVIASNTKGACIAAQGRVSGTTTSYVFNECKVTYTSSYGTTMGATFLGRPYSSFSTVVYKNSYLDQHIAAAGWQQWSTSAPQTSNVTFGEYNNTGPGSGVSSRVSFATAMTADQMAAFSLANVVGDTTFIDQTAWNYPALFNATATEPTGTSPISTGPTTTSTVNAHPDSGTVPPAFAVLVSPNGQVNGSYANLTSALASLPSDNTNQTIFLYSGSYTEQVPSISRPGAVRIIGYTTGNPGQAYQNSTVTIQYARGLSLSPLPAGHNDAETATISTASNNIAFYNINFINTDNLDGAEANYVTLAGSTYGSHISFYGCSFNGWQDTLLTGSTNGYQYFESCYIGGAIDFIWGYSKAYFKGCTIGAKRASSAITAQSRASSSAIGGYIFDQCYFGASPKATVDLAGKVFLGRPYSAFALVVVKNSYLDTAISPTGWKVWSVTDPRTSNIMFGEYNNVGPSRWEANSAARLAFGNATLLTSDTYPLASVMDSTSWIDMTYFNSIVTPGPTAPPPPGNITVGGSSVYNGTTPPAGALIVSQSPIAGQTVYSTIQSALNAAPASSKQNATIFIYPGTYNEKLIVNKSGSTIFMGYSSATDDYAKNQVTIQQSYGEDTQGTGSDVDAATVYATGNNFYAYNVNFRNNNGTQQNIASLGFAVKSSKFAFMHACQIYGNQDTLYISGSMFTHKTYIEGNIDFIFGSGSGYFLNSTIGVNEEGDSITAHKRTTNTSNTAFVFDQSRIVPAPGVDASTWKNVSLGRPWNNLARVAYIDSYLDGMIGKAGWDQWSKSMPNTDAVTYGEYHNYGPGSGICGRVPFSKQFSDAEIVQFQLQNLFLSTSWIDFSVVDSQPFVPGIGSAPAPCGVTSTSSVISSTVSSTSSTSSIATTTSSTLPIVTVYTTKYTTDKEIAYTTVTVGDITSTSVIRTTEVDVVSTAKPVLQTSTIKATTIISSTVTQAASTVTVRSTETDVSTTTVKGNAQTIKSTAYVTKTSTYYPQATTVKATTTVYVVSTVTPKPSTVTNQEGTVSTVYKTSTPKGSAITSTISLSGAQVVRTTTVKGATTTLSTTSLKTTTKKTTVTCAPTGGARLFRRGLEVRAAGTVTSTVFATVTAFTKTSTASQGGSTVYATVTSVVTVYSTPKPTTSTFFTTSYKTSTEIFTNGGSVATVTQISTKVVESTITAPVSTITSLVTSTLTVTDTQAATTSTSYKIVSSTSATSLPAKTVTVVNSANSYVTSVTTLPASTSTVFKTSSGKASTSTVTVQGALVTKTTTVKSTTTVFQTSTKSSSGAPACTG</sequence>
<feature type="domain" description="Pectinesterase catalytic" evidence="12">
    <location>
        <begin position="73"/>
        <end position="350"/>
    </location>
</feature>
<evidence type="ECO:0000256" key="2">
    <source>
        <dbReference type="ARBA" id="ARBA00005184"/>
    </source>
</evidence>
<dbReference type="GO" id="GO:0005576">
    <property type="term" value="C:extracellular region"/>
    <property type="evidence" value="ECO:0007669"/>
    <property type="project" value="UniProtKB-SubCell"/>
</dbReference>
<dbReference type="Gene3D" id="2.160.20.10">
    <property type="entry name" value="Single-stranded right-handed beta-helix, Pectin lyase-like"/>
    <property type="match status" value="5"/>
</dbReference>
<keyword evidence="8" id="KW-0063">Aspartyl esterase</keyword>
<feature type="domain" description="Pectinesterase catalytic" evidence="12">
    <location>
        <begin position="1526"/>
        <end position="1812"/>
    </location>
</feature>
<evidence type="ECO:0000313" key="14">
    <source>
        <dbReference type="Proteomes" id="UP000192596"/>
    </source>
</evidence>
<dbReference type="UniPathway" id="UPA00545">
    <property type="reaction ID" value="UER00823"/>
</dbReference>
<keyword evidence="7" id="KW-0378">Hydrolase</keyword>
<dbReference type="PANTHER" id="PTHR31321:SF58">
    <property type="entry name" value="METHYLESTERASE, PUTATIVE-RELATED"/>
    <property type="match status" value="1"/>
</dbReference>
<evidence type="ECO:0000256" key="11">
    <source>
        <dbReference type="SAM" id="SignalP"/>
    </source>
</evidence>
<keyword evidence="6 11" id="KW-0732">Signal</keyword>
<dbReference type="InterPro" id="IPR000070">
    <property type="entry name" value="Pectinesterase_cat"/>
</dbReference>
<evidence type="ECO:0000256" key="1">
    <source>
        <dbReference type="ARBA" id="ARBA00004613"/>
    </source>
</evidence>
<keyword evidence="5" id="KW-0964">Secreted</keyword>
<feature type="domain" description="Pectinesterase catalytic" evidence="12">
    <location>
        <begin position="813"/>
        <end position="1106"/>
    </location>
</feature>
<dbReference type="EMBL" id="NAJO01000009">
    <property type="protein sequence ID" value="OQO10165.1"/>
    <property type="molecule type" value="Genomic_DNA"/>
</dbReference>
<accession>A0A1V8TFL8</accession>
<evidence type="ECO:0000256" key="4">
    <source>
        <dbReference type="ARBA" id="ARBA00013229"/>
    </source>
</evidence>
<comment type="similarity">
    <text evidence="3">Belongs to the pectinesterase family.</text>
</comment>
<evidence type="ECO:0000256" key="7">
    <source>
        <dbReference type="ARBA" id="ARBA00022801"/>
    </source>
</evidence>
<dbReference type="GO" id="GO:0045490">
    <property type="term" value="P:pectin catabolic process"/>
    <property type="evidence" value="ECO:0007669"/>
    <property type="project" value="UniProtKB-UniPathway"/>
</dbReference>
<evidence type="ECO:0000256" key="9">
    <source>
        <dbReference type="ARBA" id="ARBA00047928"/>
    </source>
</evidence>
<gene>
    <name evidence="13" type="ORF">B0A48_04522</name>
</gene>
<dbReference type="EC" id="3.1.1.11" evidence="4"/>